<keyword evidence="7" id="KW-0411">Iron-sulfur</keyword>
<proteinExistence type="inferred from homology"/>
<evidence type="ECO:0000256" key="2">
    <source>
        <dbReference type="ARBA" id="ARBA00005404"/>
    </source>
</evidence>
<dbReference type="InterPro" id="IPR050123">
    <property type="entry name" value="Prok_molybdopt-oxidoreductase"/>
</dbReference>
<dbReference type="InterPro" id="IPR006656">
    <property type="entry name" value="Mopterin_OxRdtase"/>
</dbReference>
<dbReference type="PROSITE" id="PS00643">
    <property type="entry name" value="COMPLEX1_75K_3"/>
    <property type="match status" value="1"/>
</dbReference>
<dbReference type="Gene3D" id="3.30.70.20">
    <property type="match status" value="1"/>
</dbReference>
<evidence type="ECO:0000256" key="9">
    <source>
        <dbReference type="ARBA" id="ARBA00034078"/>
    </source>
</evidence>
<comment type="similarity">
    <text evidence="2">Belongs to the complex I 75 kDa subunit family.</text>
</comment>
<keyword evidence="5" id="KW-1278">Translocase</keyword>
<evidence type="ECO:0000256" key="3">
    <source>
        <dbReference type="ARBA" id="ARBA00022485"/>
    </source>
</evidence>
<feature type="non-terminal residue" evidence="11">
    <location>
        <position position="1"/>
    </location>
</feature>
<evidence type="ECO:0000256" key="4">
    <source>
        <dbReference type="ARBA" id="ARBA00022723"/>
    </source>
</evidence>
<keyword evidence="3" id="KW-0004">4Fe-4S</keyword>
<evidence type="ECO:0000256" key="1">
    <source>
        <dbReference type="ARBA" id="ARBA00001966"/>
    </source>
</evidence>
<dbReference type="FunFam" id="3.30.200.210:FF:000002">
    <property type="entry name" value="NADH-ubiquinone oxidoreductase 75 kDa subunit"/>
    <property type="match status" value="1"/>
</dbReference>
<dbReference type="PROSITE" id="PS51669">
    <property type="entry name" value="4FE4S_MOW_BIS_MGD"/>
    <property type="match status" value="1"/>
</dbReference>
<gene>
    <name evidence="11" type="ORF">METZ01_LOCUS506675</name>
</gene>
<dbReference type="GO" id="GO:0042773">
    <property type="term" value="P:ATP synthesis coupled electron transport"/>
    <property type="evidence" value="ECO:0007669"/>
    <property type="project" value="InterPro"/>
</dbReference>
<dbReference type="GO" id="GO:0008137">
    <property type="term" value="F:NADH dehydrogenase (ubiquinone) activity"/>
    <property type="evidence" value="ECO:0007669"/>
    <property type="project" value="InterPro"/>
</dbReference>
<accession>A0A383EAS9</accession>
<organism evidence="11">
    <name type="scientific">marine metagenome</name>
    <dbReference type="NCBI Taxonomy" id="408172"/>
    <lineage>
        <taxon>unclassified sequences</taxon>
        <taxon>metagenomes</taxon>
        <taxon>ecological metagenomes</taxon>
    </lineage>
</organism>
<dbReference type="Gene3D" id="3.30.200.210">
    <property type="match status" value="1"/>
</dbReference>
<dbReference type="PANTHER" id="PTHR43105:SF13">
    <property type="entry name" value="NADH-UBIQUINONE OXIDOREDUCTASE 75 KDA SUBUNIT, MITOCHONDRIAL"/>
    <property type="match status" value="1"/>
</dbReference>
<dbReference type="FunFam" id="3.30.70.20:FF:000002">
    <property type="entry name" value="NADH-ubiquinone oxidoreductase 75 kDa subunit"/>
    <property type="match status" value="1"/>
</dbReference>
<keyword evidence="8" id="KW-0520">NAD</keyword>
<dbReference type="InterPro" id="IPR006963">
    <property type="entry name" value="Mopterin_OxRdtase_4Fe-4S_dom"/>
</dbReference>
<reference evidence="11" key="1">
    <citation type="submission" date="2018-05" db="EMBL/GenBank/DDBJ databases">
        <authorList>
            <person name="Lanie J.A."/>
            <person name="Ng W.-L."/>
            <person name="Kazmierczak K.M."/>
            <person name="Andrzejewski T.M."/>
            <person name="Davidsen T.M."/>
            <person name="Wayne K.J."/>
            <person name="Tettelin H."/>
            <person name="Glass J.I."/>
            <person name="Rusch D."/>
            <person name="Podicherti R."/>
            <person name="Tsui H.-C.T."/>
            <person name="Winkler M.E."/>
        </authorList>
    </citation>
    <scope>NUCLEOTIDE SEQUENCE</scope>
</reference>
<evidence type="ECO:0000256" key="6">
    <source>
        <dbReference type="ARBA" id="ARBA00023004"/>
    </source>
</evidence>
<feature type="non-terminal residue" evidence="11">
    <location>
        <position position="231"/>
    </location>
</feature>
<dbReference type="GO" id="GO:0046872">
    <property type="term" value="F:metal ion binding"/>
    <property type="evidence" value="ECO:0007669"/>
    <property type="project" value="UniProtKB-KW"/>
</dbReference>
<dbReference type="GO" id="GO:0016020">
    <property type="term" value="C:membrane"/>
    <property type="evidence" value="ECO:0007669"/>
    <property type="project" value="InterPro"/>
</dbReference>
<sequence length="231" mass="25625">SRYEENKRAVEDKPFGPLIKTIMTRCIHCTRCVRFMDEVAGVHELGAIGRGEDMEIISVAESGLGGELSGNIIDLCPVGALTSAPYAFTARPWELKHTNSIDVLDAIGSSIRIDSKDEKVMRILPRLNEDINEEWLGDKSRFACDGLSNQRLDSPYKRNSKGKLEVCSWDEAFNEISKNISTLKGSQIASLAIGNSCIESMVALKDLMQNLNVNNLDCRQEFSSLPIDVEK</sequence>
<dbReference type="AlphaFoldDB" id="A0A383EAS9"/>
<evidence type="ECO:0000256" key="5">
    <source>
        <dbReference type="ARBA" id="ARBA00022967"/>
    </source>
</evidence>
<dbReference type="Pfam" id="PF00384">
    <property type="entry name" value="Molybdopterin"/>
    <property type="match status" value="1"/>
</dbReference>
<evidence type="ECO:0000256" key="7">
    <source>
        <dbReference type="ARBA" id="ARBA00023014"/>
    </source>
</evidence>
<name>A0A383EAS9_9ZZZZ</name>
<dbReference type="GO" id="GO:0016491">
    <property type="term" value="F:oxidoreductase activity"/>
    <property type="evidence" value="ECO:0007669"/>
    <property type="project" value="InterPro"/>
</dbReference>
<dbReference type="EMBL" id="UINC01224270">
    <property type="protein sequence ID" value="SVE53821.1"/>
    <property type="molecule type" value="Genomic_DNA"/>
</dbReference>
<dbReference type="InterPro" id="IPR000283">
    <property type="entry name" value="NADH_UbQ_OxRdtase_75kDa_su_CS"/>
</dbReference>
<evidence type="ECO:0000259" key="10">
    <source>
        <dbReference type="PROSITE" id="PS51669"/>
    </source>
</evidence>
<dbReference type="Pfam" id="PF22117">
    <property type="entry name" value="Fer4_Nqo3"/>
    <property type="match status" value="1"/>
</dbReference>
<keyword evidence="4" id="KW-0479">Metal-binding</keyword>
<evidence type="ECO:0000313" key="11">
    <source>
        <dbReference type="EMBL" id="SVE53821.1"/>
    </source>
</evidence>
<feature type="domain" description="4Fe-4S Mo/W bis-MGD-type" evidence="10">
    <location>
        <begin position="95"/>
        <end position="151"/>
    </location>
</feature>
<dbReference type="PANTHER" id="PTHR43105">
    <property type="entry name" value="RESPIRATORY NITRATE REDUCTASE"/>
    <property type="match status" value="1"/>
</dbReference>
<dbReference type="Pfam" id="PF22151">
    <property type="entry name" value="Fer4_NDSU1"/>
    <property type="match status" value="1"/>
</dbReference>
<keyword evidence="6" id="KW-0408">Iron</keyword>
<dbReference type="InterPro" id="IPR054351">
    <property type="entry name" value="NADH_UbQ_OxRdtase_ferredoxin"/>
</dbReference>
<evidence type="ECO:0000256" key="8">
    <source>
        <dbReference type="ARBA" id="ARBA00023027"/>
    </source>
</evidence>
<comment type="cofactor">
    <cofactor evidence="9">
        <name>[2Fe-2S] cluster</name>
        <dbReference type="ChEBI" id="CHEBI:190135"/>
    </cofactor>
</comment>
<dbReference type="SUPFAM" id="SSF54862">
    <property type="entry name" value="4Fe-4S ferredoxins"/>
    <property type="match status" value="1"/>
</dbReference>
<protein>
    <recommendedName>
        <fullName evidence="10">4Fe-4S Mo/W bis-MGD-type domain-containing protein</fullName>
    </recommendedName>
</protein>
<comment type="cofactor">
    <cofactor evidence="1">
        <name>[4Fe-4S] cluster</name>
        <dbReference type="ChEBI" id="CHEBI:49883"/>
    </cofactor>
</comment>
<dbReference type="GO" id="GO:0051539">
    <property type="term" value="F:4 iron, 4 sulfur cluster binding"/>
    <property type="evidence" value="ECO:0007669"/>
    <property type="project" value="UniProtKB-KW"/>
</dbReference>
<dbReference type="SUPFAM" id="SSF53706">
    <property type="entry name" value="Formate dehydrogenase/DMSO reductase, domains 1-3"/>
    <property type="match status" value="1"/>
</dbReference>